<evidence type="ECO:0000256" key="7">
    <source>
        <dbReference type="ARBA" id="ARBA00023002"/>
    </source>
</evidence>
<dbReference type="Gene3D" id="1.10.1040.10">
    <property type="entry name" value="N-(1-d-carboxylethyl)-l-norvaline Dehydrogenase, domain 2"/>
    <property type="match status" value="1"/>
</dbReference>
<comment type="function">
    <text evidence="10">Catalyzes the NADPH-dependent reduction of ketopantoate into pantoic acid.</text>
</comment>
<dbReference type="SUPFAM" id="SSF51735">
    <property type="entry name" value="NAD(P)-binding Rossmann-fold domains"/>
    <property type="match status" value="1"/>
</dbReference>
<dbReference type="STRING" id="336831.WG68_16950"/>
<evidence type="ECO:0000256" key="8">
    <source>
        <dbReference type="ARBA" id="ARBA00032024"/>
    </source>
</evidence>
<reference evidence="13 14" key="1">
    <citation type="submission" date="2015-03" db="EMBL/GenBank/DDBJ databases">
        <title>Draft genome sequences of two protease-producing strains of Arsukibacterium isolated from two cold and alkaline environments.</title>
        <authorList>
            <person name="Lylloff J.E."/>
            <person name="Skov L.B."/>
            <person name="Jepsen M."/>
            <person name="Hallin P.F."/>
            <person name="Sorensen S.J."/>
            <person name="Stougaard P."/>
            <person name="Glaring M.A."/>
        </authorList>
    </citation>
    <scope>NUCLEOTIDE SEQUENCE [LARGE SCALE GENOMIC DNA]</scope>
    <source>
        <strain evidence="13 14">GCM72</strain>
    </source>
</reference>
<keyword evidence="6 10" id="KW-0521">NADP</keyword>
<feature type="domain" description="Ketopantoate reductase C-terminal" evidence="12">
    <location>
        <begin position="179"/>
        <end position="300"/>
    </location>
</feature>
<sequence>MASFTPTQPALSWCIVGRGAIGLLASSRLQLAGYSPRLWLKQPEDIELLFTDLQQHRQQLLLPSQPCSEPISQLLIPVKAYDICQAVSQLLPYLTDTAQLVLCHNGMIALESILKQLVPGQGLWFLSTSQAAYKPAVDQVVHSGAGNSYLAKLTAPGEQDPGIIEAMSAALGPLTVVADINPLLWQKLAINAAINPLTALENCPNGQLAQRRYQAQITALVNEVCQVASALGYPLDSNATIARVLQVIDATARNYSSMQQDVQAGRPTEIEAICGYICRQAAQLQIAVPANLHMLNQIRVLTAKR</sequence>
<evidence type="ECO:0000259" key="12">
    <source>
        <dbReference type="Pfam" id="PF08546"/>
    </source>
</evidence>
<dbReference type="InterPro" id="IPR008927">
    <property type="entry name" value="6-PGluconate_DH-like_C_sf"/>
</dbReference>
<comment type="pathway">
    <text evidence="1 10">Cofactor biosynthesis; (R)-pantothenate biosynthesis; (R)-pantoate from 3-methyl-2-oxobutanoate: step 2/2.</text>
</comment>
<proteinExistence type="inferred from homology"/>
<dbReference type="FunFam" id="1.10.1040.10:FF:000017">
    <property type="entry name" value="2-dehydropantoate 2-reductase"/>
    <property type="match status" value="1"/>
</dbReference>
<evidence type="ECO:0000256" key="2">
    <source>
        <dbReference type="ARBA" id="ARBA00007870"/>
    </source>
</evidence>
<dbReference type="InterPro" id="IPR003710">
    <property type="entry name" value="ApbA"/>
</dbReference>
<protein>
    <recommendedName>
        <fullName evidence="4 10">2-dehydropantoate 2-reductase</fullName>
        <ecNumber evidence="3 10">1.1.1.169</ecNumber>
    </recommendedName>
    <alternativeName>
        <fullName evidence="8 10">Ketopantoate reductase</fullName>
    </alternativeName>
</protein>
<comment type="caution">
    <text evidence="13">The sequence shown here is derived from an EMBL/GenBank/DDBJ whole genome shotgun (WGS) entry which is preliminary data.</text>
</comment>
<dbReference type="PANTHER" id="PTHR43765">
    <property type="entry name" value="2-DEHYDROPANTOATE 2-REDUCTASE-RELATED"/>
    <property type="match status" value="1"/>
</dbReference>
<dbReference type="PATRIC" id="fig|336831.14.peg.1894"/>
<dbReference type="Proteomes" id="UP000034228">
    <property type="component" value="Unassembled WGS sequence"/>
</dbReference>
<evidence type="ECO:0000256" key="3">
    <source>
        <dbReference type="ARBA" id="ARBA00013014"/>
    </source>
</evidence>
<evidence type="ECO:0000256" key="1">
    <source>
        <dbReference type="ARBA" id="ARBA00004994"/>
    </source>
</evidence>
<dbReference type="InterPro" id="IPR036291">
    <property type="entry name" value="NAD(P)-bd_dom_sf"/>
</dbReference>
<dbReference type="InterPro" id="IPR013332">
    <property type="entry name" value="KPR_N"/>
</dbReference>
<evidence type="ECO:0000256" key="6">
    <source>
        <dbReference type="ARBA" id="ARBA00022857"/>
    </source>
</evidence>
<dbReference type="Pfam" id="PF08546">
    <property type="entry name" value="ApbA_C"/>
    <property type="match status" value="1"/>
</dbReference>
<dbReference type="AlphaFoldDB" id="A0A0M2V4R4"/>
<comment type="catalytic activity">
    <reaction evidence="9 10">
        <text>(R)-pantoate + NADP(+) = 2-dehydropantoate + NADPH + H(+)</text>
        <dbReference type="Rhea" id="RHEA:16233"/>
        <dbReference type="ChEBI" id="CHEBI:11561"/>
        <dbReference type="ChEBI" id="CHEBI:15378"/>
        <dbReference type="ChEBI" id="CHEBI:15980"/>
        <dbReference type="ChEBI" id="CHEBI:57783"/>
        <dbReference type="ChEBI" id="CHEBI:58349"/>
        <dbReference type="EC" id="1.1.1.169"/>
    </reaction>
</comment>
<dbReference type="PANTHER" id="PTHR43765:SF2">
    <property type="entry name" value="2-DEHYDROPANTOATE 2-REDUCTASE"/>
    <property type="match status" value="1"/>
</dbReference>
<dbReference type="GO" id="GO:0005737">
    <property type="term" value="C:cytoplasm"/>
    <property type="evidence" value="ECO:0007669"/>
    <property type="project" value="TreeGrafter"/>
</dbReference>
<dbReference type="InterPro" id="IPR013328">
    <property type="entry name" value="6PGD_dom2"/>
</dbReference>
<evidence type="ECO:0000256" key="10">
    <source>
        <dbReference type="RuleBase" id="RU362068"/>
    </source>
</evidence>
<dbReference type="InterPro" id="IPR050838">
    <property type="entry name" value="Ketopantoate_reductase"/>
</dbReference>
<accession>A0A0M2V4R4</accession>
<dbReference type="Gene3D" id="3.40.50.720">
    <property type="entry name" value="NAD(P)-binding Rossmann-like Domain"/>
    <property type="match status" value="1"/>
</dbReference>
<name>A0A0M2V4R4_9GAMM</name>
<keyword evidence="14" id="KW-1185">Reference proteome</keyword>
<dbReference type="SUPFAM" id="SSF48179">
    <property type="entry name" value="6-phosphogluconate dehydrogenase C-terminal domain-like"/>
    <property type="match status" value="1"/>
</dbReference>
<dbReference type="InterPro" id="IPR013752">
    <property type="entry name" value="KPA_reductase"/>
</dbReference>
<dbReference type="GO" id="GO:0050661">
    <property type="term" value="F:NADP binding"/>
    <property type="evidence" value="ECO:0007669"/>
    <property type="project" value="TreeGrafter"/>
</dbReference>
<evidence type="ECO:0000256" key="5">
    <source>
        <dbReference type="ARBA" id="ARBA00022655"/>
    </source>
</evidence>
<keyword evidence="7 10" id="KW-0560">Oxidoreductase</keyword>
<evidence type="ECO:0000259" key="11">
    <source>
        <dbReference type="Pfam" id="PF02558"/>
    </source>
</evidence>
<evidence type="ECO:0000313" key="14">
    <source>
        <dbReference type="Proteomes" id="UP000034228"/>
    </source>
</evidence>
<evidence type="ECO:0000256" key="4">
    <source>
        <dbReference type="ARBA" id="ARBA00019465"/>
    </source>
</evidence>
<dbReference type="NCBIfam" id="TIGR00745">
    <property type="entry name" value="apbA_panE"/>
    <property type="match status" value="1"/>
</dbReference>
<dbReference type="UniPathway" id="UPA00028">
    <property type="reaction ID" value="UER00004"/>
</dbReference>
<dbReference type="OrthoDB" id="6530772at2"/>
<dbReference type="GO" id="GO:0008677">
    <property type="term" value="F:2-dehydropantoate 2-reductase activity"/>
    <property type="evidence" value="ECO:0007669"/>
    <property type="project" value="UniProtKB-EC"/>
</dbReference>
<dbReference type="RefSeq" id="WP_046558909.1">
    <property type="nucleotide sequence ID" value="NZ_LAHO01000019.1"/>
</dbReference>
<gene>
    <name evidence="13" type="ORF">WG68_16950</name>
</gene>
<dbReference type="EMBL" id="LAHO01000019">
    <property type="protein sequence ID" value="KKO44148.1"/>
    <property type="molecule type" value="Genomic_DNA"/>
</dbReference>
<organism evidence="13 14">
    <name type="scientific">Arsukibacterium ikkense</name>
    <dbReference type="NCBI Taxonomy" id="336831"/>
    <lineage>
        <taxon>Bacteria</taxon>
        <taxon>Pseudomonadati</taxon>
        <taxon>Pseudomonadota</taxon>
        <taxon>Gammaproteobacteria</taxon>
        <taxon>Chromatiales</taxon>
        <taxon>Chromatiaceae</taxon>
        <taxon>Arsukibacterium</taxon>
    </lineage>
</organism>
<evidence type="ECO:0000256" key="9">
    <source>
        <dbReference type="ARBA" id="ARBA00048793"/>
    </source>
</evidence>
<comment type="similarity">
    <text evidence="2 10">Belongs to the ketopantoate reductase family.</text>
</comment>
<dbReference type="GO" id="GO:0015940">
    <property type="term" value="P:pantothenate biosynthetic process"/>
    <property type="evidence" value="ECO:0007669"/>
    <property type="project" value="UniProtKB-UniPathway"/>
</dbReference>
<evidence type="ECO:0000313" key="13">
    <source>
        <dbReference type="EMBL" id="KKO44148.1"/>
    </source>
</evidence>
<dbReference type="Pfam" id="PF02558">
    <property type="entry name" value="ApbA"/>
    <property type="match status" value="1"/>
</dbReference>
<dbReference type="EC" id="1.1.1.169" evidence="3 10"/>
<keyword evidence="5 10" id="KW-0566">Pantothenate biosynthesis</keyword>
<feature type="domain" description="Ketopantoate reductase N-terminal" evidence="11">
    <location>
        <begin position="13"/>
        <end position="152"/>
    </location>
</feature>